<dbReference type="eggNOG" id="ENOG502S688">
    <property type="taxonomic scope" value="Eukaryota"/>
</dbReference>
<dbReference type="Pfam" id="PF16077">
    <property type="entry name" value="Spaetzle"/>
    <property type="match status" value="1"/>
</dbReference>
<dbReference type="SUPFAM" id="SSF57501">
    <property type="entry name" value="Cystine-knot cytokines"/>
    <property type="match status" value="1"/>
</dbReference>
<feature type="domain" description="Spaetzle" evidence="4">
    <location>
        <begin position="84"/>
        <end position="176"/>
    </location>
</feature>
<dbReference type="GO" id="GO:0005615">
    <property type="term" value="C:extracellular space"/>
    <property type="evidence" value="ECO:0007669"/>
    <property type="project" value="UniProtKB-ARBA"/>
</dbReference>
<dbReference type="OMA" id="FTANTRM"/>
<dbReference type="GO" id="GO:0045087">
    <property type="term" value="P:innate immune response"/>
    <property type="evidence" value="ECO:0007669"/>
    <property type="project" value="TreeGrafter"/>
</dbReference>
<dbReference type="FunCoup" id="A0A067R2D2">
    <property type="interactions" value="65"/>
</dbReference>
<gene>
    <name evidence="5" type="ORF">L798_08754</name>
</gene>
<evidence type="ECO:0000256" key="1">
    <source>
        <dbReference type="ARBA" id="ARBA00022729"/>
    </source>
</evidence>
<dbReference type="InParanoid" id="A0A067R2D2"/>
<dbReference type="AlphaFoldDB" id="A0A067R2D2"/>
<protein>
    <submittedName>
        <fullName evidence="5">Protein spaetzle</fullName>
    </submittedName>
</protein>
<keyword evidence="1" id="KW-0732">Signal</keyword>
<keyword evidence="6" id="KW-1185">Reference proteome</keyword>
<sequence length="203" mass="23164">MDTSEESKIVFPGQQLSNTVANFTPQLSGRQPTCADESGICENADNYPQDYVRRLFLKNVTNSYAFGTDLMDINLRINPDEEVSLCPSMEQVVYPKMAQSKDDKWLFVINQDTYIQGIRIEKCARQGSCTFAENFPSGYTTSCQQKYVYRKLLALGEDGKPVTDSFRLPSCCSCVVTKSYRSRRMARDTGRSQIPSRRTRRRK</sequence>
<evidence type="ECO:0000259" key="4">
    <source>
        <dbReference type="Pfam" id="PF16077"/>
    </source>
</evidence>
<keyword evidence="3" id="KW-0325">Glycoprotein</keyword>
<dbReference type="InterPro" id="IPR032104">
    <property type="entry name" value="Spaetzle"/>
</dbReference>
<dbReference type="EMBL" id="KK852756">
    <property type="protein sequence ID" value="KDR17073.1"/>
    <property type="molecule type" value="Genomic_DNA"/>
</dbReference>
<reference evidence="5 6" key="1">
    <citation type="journal article" date="2014" name="Nat. Commun.">
        <title>Molecular traces of alternative social organization in a termite genome.</title>
        <authorList>
            <person name="Terrapon N."/>
            <person name="Li C."/>
            <person name="Robertson H.M."/>
            <person name="Ji L."/>
            <person name="Meng X."/>
            <person name="Booth W."/>
            <person name="Chen Z."/>
            <person name="Childers C.P."/>
            <person name="Glastad K.M."/>
            <person name="Gokhale K."/>
            <person name="Gowin J."/>
            <person name="Gronenberg W."/>
            <person name="Hermansen R.A."/>
            <person name="Hu H."/>
            <person name="Hunt B.G."/>
            <person name="Huylmans A.K."/>
            <person name="Khalil S.M."/>
            <person name="Mitchell R.D."/>
            <person name="Munoz-Torres M.C."/>
            <person name="Mustard J.A."/>
            <person name="Pan H."/>
            <person name="Reese J.T."/>
            <person name="Scharf M.E."/>
            <person name="Sun F."/>
            <person name="Vogel H."/>
            <person name="Xiao J."/>
            <person name="Yang W."/>
            <person name="Yang Z."/>
            <person name="Yang Z."/>
            <person name="Zhou J."/>
            <person name="Zhu J."/>
            <person name="Brent C.S."/>
            <person name="Elsik C.G."/>
            <person name="Goodisman M.A."/>
            <person name="Liberles D.A."/>
            <person name="Roe R.M."/>
            <person name="Vargo E.L."/>
            <person name="Vilcinskas A."/>
            <person name="Wang J."/>
            <person name="Bornberg-Bauer E."/>
            <person name="Korb J."/>
            <person name="Zhang G."/>
            <person name="Liebig J."/>
        </authorList>
    </citation>
    <scope>NUCLEOTIDE SEQUENCE [LARGE SCALE GENOMIC DNA]</scope>
    <source>
        <tissue evidence="5">Whole organism</tissue>
    </source>
</reference>
<keyword evidence="2" id="KW-1015">Disulfide bond</keyword>
<dbReference type="FunFam" id="2.10.90.10:FF:000056">
    <property type="entry name" value="Protein spaetzle"/>
    <property type="match status" value="1"/>
</dbReference>
<dbReference type="STRING" id="136037.A0A067R2D2"/>
<accession>A0A067R2D2</accession>
<evidence type="ECO:0000313" key="6">
    <source>
        <dbReference type="Proteomes" id="UP000027135"/>
    </source>
</evidence>
<dbReference type="PANTHER" id="PTHR23199:SF12">
    <property type="entry name" value="NEUROTROPHIN 1-RELATED"/>
    <property type="match status" value="1"/>
</dbReference>
<evidence type="ECO:0000256" key="3">
    <source>
        <dbReference type="ARBA" id="ARBA00023180"/>
    </source>
</evidence>
<proteinExistence type="predicted"/>
<dbReference type="Proteomes" id="UP000027135">
    <property type="component" value="Unassembled WGS sequence"/>
</dbReference>
<evidence type="ECO:0000313" key="5">
    <source>
        <dbReference type="EMBL" id="KDR17073.1"/>
    </source>
</evidence>
<dbReference type="SMR" id="A0A067R2D2"/>
<name>A0A067R2D2_ZOONE</name>
<dbReference type="PANTHER" id="PTHR23199">
    <property type="entry name" value="NEUROTROPHIN 1-RELATED"/>
    <property type="match status" value="1"/>
</dbReference>
<organism evidence="5 6">
    <name type="scientific">Zootermopsis nevadensis</name>
    <name type="common">Dampwood termite</name>
    <dbReference type="NCBI Taxonomy" id="136037"/>
    <lineage>
        <taxon>Eukaryota</taxon>
        <taxon>Metazoa</taxon>
        <taxon>Ecdysozoa</taxon>
        <taxon>Arthropoda</taxon>
        <taxon>Hexapoda</taxon>
        <taxon>Insecta</taxon>
        <taxon>Pterygota</taxon>
        <taxon>Neoptera</taxon>
        <taxon>Polyneoptera</taxon>
        <taxon>Dictyoptera</taxon>
        <taxon>Blattodea</taxon>
        <taxon>Blattoidea</taxon>
        <taxon>Termitoidae</taxon>
        <taxon>Termopsidae</taxon>
        <taxon>Zootermopsis</taxon>
    </lineage>
</organism>
<dbReference type="Gene3D" id="2.10.90.10">
    <property type="entry name" value="Cystine-knot cytokines"/>
    <property type="match status" value="1"/>
</dbReference>
<dbReference type="InterPro" id="IPR052444">
    <property type="entry name" value="Spz/Toll_ligand-like"/>
</dbReference>
<dbReference type="GO" id="GO:0021556">
    <property type="term" value="P:central nervous system formation"/>
    <property type="evidence" value="ECO:0007669"/>
    <property type="project" value="TreeGrafter"/>
</dbReference>
<evidence type="ECO:0000256" key="2">
    <source>
        <dbReference type="ARBA" id="ARBA00023157"/>
    </source>
</evidence>
<dbReference type="GO" id="GO:0005121">
    <property type="term" value="F:Toll binding"/>
    <property type="evidence" value="ECO:0007669"/>
    <property type="project" value="TreeGrafter"/>
</dbReference>
<dbReference type="GO" id="GO:0008083">
    <property type="term" value="F:growth factor activity"/>
    <property type="evidence" value="ECO:0007669"/>
    <property type="project" value="TreeGrafter"/>
</dbReference>
<dbReference type="InterPro" id="IPR029034">
    <property type="entry name" value="Cystine-knot_cytokine"/>
</dbReference>